<dbReference type="Proteomes" id="UP000225997">
    <property type="component" value="Unassembled WGS sequence"/>
</dbReference>
<reference evidence="1 2" key="1">
    <citation type="submission" date="2017-09" db="EMBL/GenBank/DDBJ databases">
        <title>Large-scale bioinformatics analysis of Bacillus genomes uncovers conserved roles of natural products in bacterial physiology.</title>
        <authorList>
            <consortium name="Agbiome Team Llc"/>
            <person name="Bleich R.M."/>
            <person name="Grubbs K.J."/>
            <person name="Santa Maria K.C."/>
            <person name="Allen S.E."/>
            <person name="Farag S."/>
            <person name="Shank E.A."/>
            <person name="Bowers A."/>
        </authorList>
    </citation>
    <scope>NUCLEOTIDE SEQUENCE [LARGE SCALE GENOMIC DNA]</scope>
    <source>
        <strain evidence="1 2">AFS044250</strain>
    </source>
</reference>
<dbReference type="EMBL" id="NUSQ01000089">
    <property type="protein sequence ID" value="PHD67532.1"/>
    <property type="molecule type" value="Genomic_DNA"/>
</dbReference>
<dbReference type="Pfam" id="PF05037">
    <property type="entry name" value="DUF669"/>
    <property type="match status" value="1"/>
</dbReference>
<evidence type="ECO:0000313" key="1">
    <source>
        <dbReference type="EMBL" id="PHD67532.1"/>
    </source>
</evidence>
<organism evidence="1 2">
    <name type="scientific">Bacillus toyonensis</name>
    <dbReference type="NCBI Taxonomy" id="155322"/>
    <lineage>
        <taxon>Bacteria</taxon>
        <taxon>Bacillati</taxon>
        <taxon>Bacillota</taxon>
        <taxon>Bacilli</taxon>
        <taxon>Bacillales</taxon>
        <taxon>Bacillaceae</taxon>
        <taxon>Bacillus</taxon>
        <taxon>Bacillus cereus group</taxon>
    </lineage>
</organism>
<accession>A0A2C4QSW8</accession>
<comment type="caution">
    <text evidence="1">The sequence shown here is derived from an EMBL/GenBank/DDBJ whole genome shotgun (WGS) entry which is preliminary data.</text>
</comment>
<evidence type="ECO:0000313" key="2">
    <source>
        <dbReference type="Proteomes" id="UP000225997"/>
    </source>
</evidence>
<name>A0A2C4QSW8_9BACI</name>
<dbReference type="RefSeq" id="WP_100063883.1">
    <property type="nucleotide sequence ID" value="NZ_NUSQ01000089.1"/>
</dbReference>
<evidence type="ECO:0008006" key="3">
    <source>
        <dbReference type="Google" id="ProtNLM"/>
    </source>
</evidence>
<dbReference type="InterPro" id="IPR007731">
    <property type="entry name" value="DUF669"/>
</dbReference>
<sequence>MSFFKFDETNVSTGFELVAEGKYEASVINATAKDFQGNPTLELDFEIRSDVPQAHQGAKILYNTFYFHNDNPEYQENNIKRINSLIAACGFPNGTLFNSADDMAKQLFNKSLLITVKHQEDRNDKTKKYPKARYFDVSKVDSPSPVGEPITIGDDDLPF</sequence>
<protein>
    <recommendedName>
        <fullName evidence="3">DUF669 domain-containing protein</fullName>
    </recommendedName>
</protein>
<dbReference type="AlphaFoldDB" id="A0A2C4QSW8"/>
<gene>
    <name evidence="1" type="ORF">COF40_19410</name>
</gene>
<proteinExistence type="predicted"/>